<dbReference type="RefSeq" id="WP_236501627.1">
    <property type="nucleotide sequence ID" value="NZ_CP091244.1"/>
</dbReference>
<feature type="region of interest" description="Disordered" evidence="1">
    <location>
        <begin position="226"/>
        <end position="252"/>
    </location>
</feature>
<feature type="compositionally biased region" description="Basic and acidic residues" evidence="1">
    <location>
        <begin position="226"/>
        <end position="239"/>
    </location>
</feature>
<evidence type="ECO:0000256" key="1">
    <source>
        <dbReference type="SAM" id="MobiDB-lite"/>
    </source>
</evidence>
<keyword evidence="3" id="KW-1185">Reference proteome</keyword>
<dbReference type="EMBL" id="CP091244">
    <property type="protein sequence ID" value="UJS26260.1"/>
    <property type="molecule type" value="Genomic_DNA"/>
</dbReference>
<evidence type="ECO:0000313" key="2">
    <source>
        <dbReference type="EMBL" id="UJS26260.1"/>
    </source>
</evidence>
<proteinExistence type="predicted"/>
<evidence type="ECO:0000313" key="3">
    <source>
        <dbReference type="Proteomes" id="UP001054801"/>
    </source>
</evidence>
<gene>
    <name evidence="2" type="ORF">L2Y54_09535</name>
</gene>
<organism evidence="2 3">
    <name type="scientific">Thiothrix winogradskyi</name>
    <dbReference type="NCBI Taxonomy" id="96472"/>
    <lineage>
        <taxon>Bacteria</taxon>
        <taxon>Pseudomonadati</taxon>
        <taxon>Pseudomonadota</taxon>
        <taxon>Gammaproteobacteria</taxon>
        <taxon>Thiotrichales</taxon>
        <taxon>Thiotrichaceae</taxon>
        <taxon>Thiothrix</taxon>
    </lineage>
</organism>
<protein>
    <submittedName>
        <fullName evidence="2">Guided entry of tail-anchored proteins factor 1</fullName>
    </submittedName>
</protein>
<name>A0ABY3T4E5_9GAMM</name>
<reference evidence="2" key="1">
    <citation type="journal article" date="2022" name="Microorganisms">
        <title>Two New Species of Filamentous Sulfur Bacteria of the Genus Thiothrix, Thiothrix winogradskyi sp. nov. and 'Candidatus Thiothrix sulfatifontis' sp. nov.</title>
        <authorList>
            <person name="Ravin N.V."/>
            <person name="Rossetti S."/>
            <person name="Beletsky A.V."/>
            <person name="Kadnikov V.V."/>
            <person name="Rudenko T.S."/>
            <person name="Smolyakov D.D."/>
            <person name="Moskvitina M.I."/>
            <person name="Gureeva M.V."/>
            <person name="Mardanov A.V."/>
            <person name="Grabovich M.Y."/>
        </authorList>
    </citation>
    <scope>NUCLEOTIDE SEQUENCE</scope>
    <source>
        <strain evidence="2">CT3</strain>
    </source>
</reference>
<dbReference type="Proteomes" id="UP001054801">
    <property type="component" value="Chromosome"/>
</dbReference>
<sequence length="289" mass="33085">MIFAEARSLKNDGLDALIKTCELKPLVFRPIVSSGSRCGHDKESPRFQLIEDYAQKHDTERDIYGHKWRPAILHRIMGDLKEFYSNPEKHPSMCFHLVRNVVKARGANLRLIKSQFREGMTRYLAVCLRFLDLNTMLIGTYDRFFKFHNFTIDYLAQQAGISVTQAERAHQFWKQKGVLVSEGNGDDKVCVDNGDGTFSGRASPKRISAHIFSYFGLKDALRDQRQKASERLSKKKEEAANELSSQEEAARRMRHEKLMRDISEVVTGKAIDASSLPKKGDFRSLINDL</sequence>
<accession>A0ABY3T4E5</accession>